<organism evidence="7 8">
    <name type="scientific">Algoriphagus alkaliphilus</name>
    <dbReference type="NCBI Taxonomy" id="279824"/>
    <lineage>
        <taxon>Bacteria</taxon>
        <taxon>Pseudomonadati</taxon>
        <taxon>Bacteroidota</taxon>
        <taxon>Cytophagia</taxon>
        <taxon>Cytophagales</taxon>
        <taxon>Cyclobacteriaceae</taxon>
        <taxon>Algoriphagus</taxon>
    </lineage>
</organism>
<dbReference type="NCBIfam" id="NF002462">
    <property type="entry name" value="PRK01678.1"/>
    <property type="match status" value="1"/>
</dbReference>
<dbReference type="PRINTS" id="PR01249">
    <property type="entry name" value="RIBOSOMALL31"/>
</dbReference>
<dbReference type="RefSeq" id="WP_092729260.1">
    <property type="nucleotide sequence ID" value="NZ_FMXE01000008.1"/>
</dbReference>
<dbReference type="HAMAP" id="MF_00502">
    <property type="entry name" value="Ribosomal_bL31_2"/>
    <property type="match status" value="1"/>
</dbReference>
<dbReference type="GO" id="GO:0005840">
    <property type="term" value="C:ribosome"/>
    <property type="evidence" value="ECO:0007669"/>
    <property type="project" value="UniProtKB-KW"/>
</dbReference>
<keyword evidence="4 6" id="KW-0689">Ribosomal protein</keyword>
<keyword evidence="5 6" id="KW-0687">Ribonucleoprotein</keyword>
<comment type="similarity">
    <text evidence="2">Belongs to the bacterial ribosomal protein bL31 family. Type A subfamily.</text>
</comment>
<accession>A0A1G5WZT4</accession>
<dbReference type="PANTHER" id="PTHR33280">
    <property type="entry name" value="50S RIBOSOMAL PROTEIN L31, CHLOROPLASTIC"/>
    <property type="match status" value="1"/>
</dbReference>
<protein>
    <recommendedName>
        <fullName evidence="6">Large ribosomal subunit protein bL31B</fullName>
    </recommendedName>
</protein>
<dbReference type="Gene3D" id="4.10.830.30">
    <property type="entry name" value="Ribosomal protein L31"/>
    <property type="match status" value="1"/>
</dbReference>
<comment type="similarity">
    <text evidence="1 6">Belongs to the bacterial ribosomal protein bL31 family. Type B subfamily.</text>
</comment>
<evidence type="ECO:0000313" key="7">
    <source>
        <dbReference type="EMBL" id="SDA63354.1"/>
    </source>
</evidence>
<dbReference type="GO" id="GO:0006412">
    <property type="term" value="P:translation"/>
    <property type="evidence" value="ECO:0007669"/>
    <property type="project" value="UniProtKB-UniRule"/>
</dbReference>
<dbReference type="Pfam" id="PF01197">
    <property type="entry name" value="Ribosomal_L31"/>
    <property type="match status" value="1"/>
</dbReference>
<dbReference type="Proteomes" id="UP000198756">
    <property type="component" value="Unassembled WGS sequence"/>
</dbReference>
<evidence type="ECO:0000256" key="6">
    <source>
        <dbReference type="HAMAP-Rule" id="MF_00502"/>
    </source>
</evidence>
<dbReference type="PANTHER" id="PTHR33280:SF6">
    <property type="entry name" value="LARGE RIBOSOMAL SUBUNIT PROTEIN BL31A"/>
    <property type="match status" value="1"/>
</dbReference>
<dbReference type="InterPro" id="IPR034704">
    <property type="entry name" value="Ribosomal_bL28/bL31-like_sf"/>
</dbReference>
<dbReference type="InterPro" id="IPR002150">
    <property type="entry name" value="Ribosomal_bL31"/>
</dbReference>
<evidence type="ECO:0000256" key="3">
    <source>
        <dbReference type="ARBA" id="ARBA00011838"/>
    </source>
</evidence>
<dbReference type="AlphaFoldDB" id="A0A1G5WZT4"/>
<dbReference type="OrthoDB" id="9803251at2"/>
<proteinExistence type="inferred from homology"/>
<dbReference type="PROSITE" id="PS01143">
    <property type="entry name" value="RIBOSOMAL_L31"/>
    <property type="match status" value="1"/>
</dbReference>
<evidence type="ECO:0000256" key="2">
    <source>
        <dbReference type="ARBA" id="ARBA00009296"/>
    </source>
</evidence>
<reference evidence="8" key="1">
    <citation type="submission" date="2016-10" db="EMBL/GenBank/DDBJ databases">
        <authorList>
            <person name="Varghese N."/>
            <person name="Submissions S."/>
        </authorList>
    </citation>
    <scope>NUCLEOTIDE SEQUENCE [LARGE SCALE GENOMIC DNA]</scope>
    <source>
        <strain evidence="8">DSM 22703</strain>
    </source>
</reference>
<dbReference type="GO" id="GO:0003735">
    <property type="term" value="F:structural constituent of ribosome"/>
    <property type="evidence" value="ECO:0007669"/>
    <property type="project" value="InterPro"/>
</dbReference>
<dbReference type="EMBL" id="FMXE01000008">
    <property type="protein sequence ID" value="SDA63354.1"/>
    <property type="molecule type" value="Genomic_DNA"/>
</dbReference>
<sequence length="81" mass="9528">MKKDIHPNYRDVVFHDTSSEFKFLTKSTIETSETTEWTDGKTYPVFKIEVSSESHPFYTGKKMLLDTAGRVEKFNKRYAKK</sequence>
<gene>
    <name evidence="6" type="primary">rpmE2</name>
    <name evidence="7" type="ORF">SAMN03080617_01429</name>
</gene>
<dbReference type="GO" id="GO:1990904">
    <property type="term" value="C:ribonucleoprotein complex"/>
    <property type="evidence" value="ECO:0007669"/>
    <property type="project" value="UniProtKB-KW"/>
</dbReference>
<dbReference type="SUPFAM" id="SSF143800">
    <property type="entry name" value="L28p-like"/>
    <property type="match status" value="1"/>
</dbReference>
<dbReference type="STRING" id="279824.SAMN03080617_01429"/>
<keyword evidence="8" id="KW-1185">Reference proteome</keyword>
<evidence type="ECO:0000256" key="5">
    <source>
        <dbReference type="ARBA" id="ARBA00023274"/>
    </source>
</evidence>
<comment type="subunit">
    <text evidence="3 6">Part of the 50S ribosomal subunit.</text>
</comment>
<evidence type="ECO:0000256" key="4">
    <source>
        <dbReference type="ARBA" id="ARBA00022980"/>
    </source>
</evidence>
<dbReference type="InterPro" id="IPR042105">
    <property type="entry name" value="Ribosomal_bL31_sf"/>
</dbReference>
<evidence type="ECO:0000313" key="8">
    <source>
        <dbReference type="Proteomes" id="UP000198756"/>
    </source>
</evidence>
<dbReference type="NCBIfam" id="TIGR00105">
    <property type="entry name" value="L31"/>
    <property type="match status" value="1"/>
</dbReference>
<name>A0A1G5WZT4_9BACT</name>
<dbReference type="InterPro" id="IPR027493">
    <property type="entry name" value="Ribosomal_bL31_B"/>
</dbReference>
<evidence type="ECO:0000256" key="1">
    <source>
        <dbReference type="ARBA" id="ARBA00008196"/>
    </source>
</evidence>